<reference evidence="10 11" key="1">
    <citation type="submission" date="2018-03" db="EMBL/GenBank/DDBJ databases">
        <title>Aquarubrobacter algicola gen. nov., sp. nov., a novel actinobacterium isolated from shallow eutrophic lake during the end of cyanobacterial harmful algal blooms.</title>
        <authorList>
            <person name="Chun S.J."/>
        </authorList>
    </citation>
    <scope>NUCLEOTIDE SEQUENCE [LARGE SCALE GENOMIC DNA]</scope>
    <source>
        <strain evidence="10 11">Seoho-28</strain>
    </source>
</reference>
<name>A0A2T4UDS2_9ACTN</name>
<comment type="similarity">
    <text evidence="3">Belongs to the serine/threonine dehydratase family.</text>
</comment>
<dbReference type="GO" id="GO:0003941">
    <property type="term" value="F:L-serine ammonia-lyase activity"/>
    <property type="evidence" value="ECO:0007669"/>
    <property type="project" value="TreeGrafter"/>
</dbReference>
<evidence type="ECO:0000256" key="4">
    <source>
        <dbReference type="ARBA" id="ARBA00012096"/>
    </source>
</evidence>
<evidence type="ECO:0000313" key="10">
    <source>
        <dbReference type="EMBL" id="PTL55656.1"/>
    </source>
</evidence>
<dbReference type="CDD" id="cd01562">
    <property type="entry name" value="Thr-dehyd"/>
    <property type="match status" value="1"/>
</dbReference>
<comment type="function">
    <text evidence="7">Catalyzes the anaerobic formation of alpha-ketobutyrate and ammonia from threonine in a two-step reaction. The first step involved a dehydration of threonine and a production of enamine intermediates (aminocrotonate), which tautomerizes to its imine form (iminobutyrate). Both intermediates are unstable and short-lived. The second step is the nonenzymatic hydrolysis of the enamine/imine intermediates to form 2-ketobutyrate and free ammonia. In the low water environment of the cell, the second step is accelerated by RidA.</text>
</comment>
<evidence type="ECO:0000256" key="6">
    <source>
        <dbReference type="ARBA" id="ARBA00023239"/>
    </source>
</evidence>
<dbReference type="EMBL" id="PYYB01000003">
    <property type="protein sequence ID" value="PTL55656.1"/>
    <property type="molecule type" value="Genomic_DNA"/>
</dbReference>
<dbReference type="InterPro" id="IPR001926">
    <property type="entry name" value="TrpB-like_PALP"/>
</dbReference>
<dbReference type="Gene3D" id="3.40.50.1100">
    <property type="match status" value="2"/>
</dbReference>
<organism evidence="10 11">
    <name type="scientific">Paraconexibacter algicola</name>
    <dbReference type="NCBI Taxonomy" id="2133960"/>
    <lineage>
        <taxon>Bacteria</taxon>
        <taxon>Bacillati</taxon>
        <taxon>Actinomycetota</taxon>
        <taxon>Thermoleophilia</taxon>
        <taxon>Solirubrobacterales</taxon>
        <taxon>Paraconexibacteraceae</taxon>
        <taxon>Paraconexibacter</taxon>
    </lineage>
</organism>
<dbReference type="InterPro" id="IPR005789">
    <property type="entry name" value="Thr_deHydtase_catblc"/>
</dbReference>
<gene>
    <name evidence="10" type="ORF">C7Y72_18660</name>
</gene>
<dbReference type="GO" id="GO:0004794">
    <property type="term" value="F:threonine deaminase activity"/>
    <property type="evidence" value="ECO:0007669"/>
    <property type="project" value="UniProtKB-EC"/>
</dbReference>
<evidence type="ECO:0000256" key="7">
    <source>
        <dbReference type="ARBA" id="ARBA00025527"/>
    </source>
</evidence>
<keyword evidence="6 10" id="KW-0456">Lyase</keyword>
<sequence>MTVTADDVRRARAAVGGVARHTPVLPSATLSETTGTEVVLKAESLQRTGAFKVRGALAKLAALGEECARGVVLGSAGNHAQGVAWAARERGVPCVVYMPAEASIQKSEGAAELGADVRLVGETVDDAVAAARTHAQEHGLAFVHPFDDPDIVAGQGTLGLELLEDLPDLGAVVVPIGGGGLCSGVAVAVKAARPDVQVIGVQVASCAPFPRSLAAGEPLPALRPASTLADGIAVKRPGALTLELVGRWVDRVVVVPEDDVAEAMVLLMEKAKLVVEGAGAVGVAALTGGAFDPAAAGVRGTTCVVLSGGNVDAGTLALVARRHETEAGRRVVLFTRVPDRPGALARLLACVADTGANLLEVDHVREGVDLHVRETAVQLVLETRGAGHADAVQHAIAGAGYAARVVR</sequence>
<evidence type="ECO:0000256" key="8">
    <source>
        <dbReference type="ARBA" id="ARBA00031427"/>
    </source>
</evidence>
<dbReference type="OrthoDB" id="9811476at2"/>
<dbReference type="SUPFAM" id="SSF53686">
    <property type="entry name" value="Tryptophan synthase beta subunit-like PLP-dependent enzymes"/>
    <property type="match status" value="1"/>
</dbReference>
<evidence type="ECO:0000256" key="2">
    <source>
        <dbReference type="ARBA" id="ARBA00001933"/>
    </source>
</evidence>
<comment type="caution">
    <text evidence="10">The sequence shown here is derived from an EMBL/GenBank/DDBJ whole genome shotgun (WGS) entry which is preliminary data.</text>
</comment>
<evidence type="ECO:0000256" key="5">
    <source>
        <dbReference type="ARBA" id="ARBA00022898"/>
    </source>
</evidence>
<dbReference type="GO" id="GO:0006565">
    <property type="term" value="P:L-serine catabolic process"/>
    <property type="evidence" value="ECO:0007669"/>
    <property type="project" value="TreeGrafter"/>
</dbReference>
<dbReference type="RefSeq" id="WP_107570699.1">
    <property type="nucleotide sequence ID" value="NZ_PYYB01000003.1"/>
</dbReference>
<dbReference type="FunFam" id="3.40.50.1100:FF:000007">
    <property type="entry name" value="L-threonine dehydratase catabolic TdcB"/>
    <property type="match status" value="1"/>
</dbReference>
<dbReference type="PROSITE" id="PS51671">
    <property type="entry name" value="ACT"/>
    <property type="match status" value="1"/>
</dbReference>
<evidence type="ECO:0000313" key="11">
    <source>
        <dbReference type="Proteomes" id="UP000240739"/>
    </source>
</evidence>
<dbReference type="InterPro" id="IPR050147">
    <property type="entry name" value="Ser/Thr_Dehydratase"/>
</dbReference>
<evidence type="ECO:0000256" key="1">
    <source>
        <dbReference type="ARBA" id="ARBA00001274"/>
    </source>
</evidence>
<proteinExistence type="inferred from homology"/>
<dbReference type="Proteomes" id="UP000240739">
    <property type="component" value="Unassembled WGS sequence"/>
</dbReference>
<accession>A0A2T4UDS2</accession>
<keyword evidence="11" id="KW-1185">Reference proteome</keyword>
<dbReference type="FunFam" id="3.40.50.1100:FF:000005">
    <property type="entry name" value="Threonine dehydratase catabolic"/>
    <property type="match status" value="1"/>
</dbReference>
<comment type="catalytic activity">
    <reaction evidence="1">
        <text>L-threonine = 2-oxobutanoate + NH4(+)</text>
        <dbReference type="Rhea" id="RHEA:22108"/>
        <dbReference type="ChEBI" id="CHEBI:16763"/>
        <dbReference type="ChEBI" id="CHEBI:28938"/>
        <dbReference type="ChEBI" id="CHEBI:57926"/>
        <dbReference type="EC" id="4.3.1.19"/>
    </reaction>
</comment>
<dbReference type="Pfam" id="PF00291">
    <property type="entry name" value="PALP"/>
    <property type="match status" value="1"/>
</dbReference>
<dbReference type="PANTHER" id="PTHR48078">
    <property type="entry name" value="THREONINE DEHYDRATASE, MITOCHONDRIAL-RELATED"/>
    <property type="match status" value="1"/>
</dbReference>
<dbReference type="GO" id="GO:0006567">
    <property type="term" value="P:L-threonine catabolic process"/>
    <property type="evidence" value="ECO:0007669"/>
    <property type="project" value="InterPro"/>
</dbReference>
<dbReference type="PANTHER" id="PTHR48078:SF6">
    <property type="entry name" value="L-THREONINE DEHYDRATASE CATABOLIC TDCB"/>
    <property type="match status" value="1"/>
</dbReference>
<dbReference type="InterPro" id="IPR036052">
    <property type="entry name" value="TrpB-like_PALP_sf"/>
</dbReference>
<dbReference type="AlphaFoldDB" id="A0A2T4UDS2"/>
<keyword evidence="5" id="KW-0663">Pyridoxal phosphate</keyword>
<evidence type="ECO:0000256" key="3">
    <source>
        <dbReference type="ARBA" id="ARBA00010869"/>
    </source>
</evidence>
<dbReference type="InterPro" id="IPR044561">
    <property type="entry name" value="ACT_ThrD-II-like"/>
</dbReference>
<dbReference type="GO" id="GO:0009097">
    <property type="term" value="P:isoleucine biosynthetic process"/>
    <property type="evidence" value="ECO:0007669"/>
    <property type="project" value="TreeGrafter"/>
</dbReference>
<dbReference type="InterPro" id="IPR002912">
    <property type="entry name" value="ACT_dom"/>
</dbReference>
<dbReference type="NCBIfam" id="TIGR01127">
    <property type="entry name" value="ilvA_1Cterm"/>
    <property type="match status" value="1"/>
</dbReference>
<protein>
    <recommendedName>
        <fullName evidence="4">threonine ammonia-lyase</fullName>
        <ecNumber evidence="4">4.3.1.19</ecNumber>
    </recommendedName>
    <alternativeName>
        <fullName evidence="8">Threonine deaminase</fullName>
    </alternativeName>
</protein>
<feature type="domain" description="ACT" evidence="9">
    <location>
        <begin position="332"/>
        <end position="407"/>
    </location>
</feature>
<comment type="cofactor">
    <cofactor evidence="2">
        <name>pyridoxal 5'-phosphate</name>
        <dbReference type="ChEBI" id="CHEBI:597326"/>
    </cofactor>
</comment>
<evidence type="ECO:0000259" key="9">
    <source>
        <dbReference type="PROSITE" id="PS51671"/>
    </source>
</evidence>
<dbReference type="CDD" id="cd04886">
    <property type="entry name" value="ACT_ThrD-II-like"/>
    <property type="match status" value="1"/>
</dbReference>
<dbReference type="EC" id="4.3.1.19" evidence="4"/>